<evidence type="ECO:0000313" key="8">
    <source>
        <dbReference type="EMBL" id="QBG36231.1"/>
    </source>
</evidence>
<evidence type="ECO:0000256" key="3">
    <source>
        <dbReference type="ARBA" id="ARBA00022723"/>
    </source>
</evidence>
<feature type="binding site" evidence="7">
    <location>
        <position position="96"/>
    </location>
    <ligand>
        <name>a divalent metal cation</name>
        <dbReference type="ChEBI" id="CHEBI:60240"/>
        <label>1</label>
    </ligand>
</feature>
<evidence type="ECO:0000256" key="2">
    <source>
        <dbReference type="ARBA" id="ARBA00022722"/>
    </source>
</evidence>
<dbReference type="PANTHER" id="PTHR10060:SF15">
    <property type="entry name" value="DEOXYRIBONUCLEASE TATDN1"/>
    <property type="match status" value="1"/>
</dbReference>
<dbReference type="CDD" id="cd01310">
    <property type="entry name" value="TatD_DNAse"/>
    <property type="match status" value="1"/>
</dbReference>
<dbReference type="AlphaFoldDB" id="A0A4P6P436"/>
<dbReference type="RefSeq" id="WP_130602186.1">
    <property type="nucleotide sequence ID" value="NZ_CP034759.1"/>
</dbReference>
<dbReference type="InterPro" id="IPR001130">
    <property type="entry name" value="TatD-like"/>
</dbReference>
<dbReference type="Proteomes" id="UP000290244">
    <property type="component" value="Chromosome"/>
</dbReference>
<dbReference type="PIRSF" id="PIRSF005902">
    <property type="entry name" value="DNase_TatD"/>
    <property type="match status" value="1"/>
</dbReference>
<name>A0A4P6P436_9GAMM</name>
<dbReference type="OrthoDB" id="9810005at2"/>
<accession>A0A4P6P436</accession>
<keyword evidence="1" id="KW-0963">Cytoplasm</keyword>
<dbReference type="FunFam" id="3.20.20.140:FF:000018">
    <property type="entry name" value="3'-5' ssDNA/RNA exonuclease TatD"/>
    <property type="match status" value="1"/>
</dbReference>
<evidence type="ECO:0000256" key="5">
    <source>
        <dbReference type="ARBA" id="ARBA00022839"/>
    </source>
</evidence>
<dbReference type="InterPro" id="IPR018228">
    <property type="entry name" value="DNase_TatD-rel_CS"/>
</dbReference>
<dbReference type="InterPro" id="IPR050891">
    <property type="entry name" value="TatD-type_Hydrolase"/>
</dbReference>
<keyword evidence="5" id="KW-0269">Exonuclease</keyword>
<dbReference type="SUPFAM" id="SSF51556">
    <property type="entry name" value="Metallo-dependent hydrolases"/>
    <property type="match status" value="1"/>
</dbReference>
<dbReference type="Pfam" id="PF01026">
    <property type="entry name" value="TatD_DNase"/>
    <property type="match status" value="1"/>
</dbReference>
<keyword evidence="6" id="KW-0460">Magnesium</keyword>
<evidence type="ECO:0000256" key="6">
    <source>
        <dbReference type="ARBA" id="ARBA00022842"/>
    </source>
</evidence>
<dbReference type="KEGG" id="lsd:EMK97_11150"/>
<evidence type="ECO:0000256" key="1">
    <source>
        <dbReference type="ARBA" id="ARBA00022490"/>
    </source>
</evidence>
<proteinExistence type="predicted"/>
<keyword evidence="9" id="KW-1185">Reference proteome</keyword>
<keyword evidence="3 7" id="KW-0479">Metal-binding</keyword>
<protein>
    <submittedName>
        <fullName evidence="8">Hydrolase TatD</fullName>
    </submittedName>
</protein>
<dbReference type="GO" id="GO:0046872">
    <property type="term" value="F:metal ion binding"/>
    <property type="evidence" value="ECO:0007669"/>
    <property type="project" value="UniProtKB-KW"/>
</dbReference>
<organism evidence="8 9">
    <name type="scientific">Litorilituus sediminis</name>
    <dbReference type="NCBI Taxonomy" id="718192"/>
    <lineage>
        <taxon>Bacteria</taxon>
        <taxon>Pseudomonadati</taxon>
        <taxon>Pseudomonadota</taxon>
        <taxon>Gammaproteobacteria</taxon>
        <taxon>Alteromonadales</taxon>
        <taxon>Colwelliaceae</taxon>
        <taxon>Litorilituus</taxon>
    </lineage>
</organism>
<dbReference type="EMBL" id="CP034759">
    <property type="protein sequence ID" value="QBG36231.1"/>
    <property type="molecule type" value="Genomic_DNA"/>
</dbReference>
<dbReference type="GO" id="GO:0004527">
    <property type="term" value="F:exonuclease activity"/>
    <property type="evidence" value="ECO:0007669"/>
    <property type="project" value="UniProtKB-KW"/>
</dbReference>
<feature type="binding site" evidence="7">
    <location>
        <position position="132"/>
    </location>
    <ligand>
        <name>a divalent metal cation</name>
        <dbReference type="ChEBI" id="CHEBI:60240"/>
        <label>2</label>
    </ligand>
</feature>
<sequence>MIDVGVNLTNKRFDKDRFELLQRAQQVGIANILITGTNVKESHEAVALCQQYQQTLPNYLYSTAGVHPHDADHVAPHYLEQLTELARQPFVKAIGECGLDFNRNFSAPEQQKKVFSEQVSLAANLAMPLFLHQRDAFESWFDILKPYLDKVPAMVSHCFTGSKTELEQCLASDMYIGITGWLCDEHRGQALRDIVALIPLNRLLIETDAPYLTPRTIRPKPKSSRNEPSYLPYIVQEIASITGHSLEDIIAHTSENARRVFALC</sequence>
<evidence type="ECO:0000256" key="4">
    <source>
        <dbReference type="ARBA" id="ARBA00022801"/>
    </source>
</evidence>
<gene>
    <name evidence="8" type="ORF">EMK97_11150</name>
</gene>
<keyword evidence="2" id="KW-0540">Nuclease</keyword>
<feature type="binding site" evidence="7">
    <location>
        <position position="157"/>
    </location>
    <ligand>
        <name>a divalent metal cation</name>
        <dbReference type="ChEBI" id="CHEBI:60240"/>
        <label>2</label>
    </ligand>
</feature>
<feature type="binding site" evidence="7">
    <location>
        <position position="208"/>
    </location>
    <ligand>
        <name>a divalent metal cation</name>
        <dbReference type="ChEBI" id="CHEBI:60240"/>
        <label>1</label>
    </ligand>
</feature>
<dbReference type="InterPro" id="IPR032466">
    <property type="entry name" value="Metal_Hydrolase"/>
</dbReference>
<dbReference type="PROSITE" id="PS01090">
    <property type="entry name" value="TATD_2"/>
    <property type="match status" value="1"/>
</dbReference>
<dbReference type="PANTHER" id="PTHR10060">
    <property type="entry name" value="TATD FAMILY DEOXYRIBONUCLEASE"/>
    <property type="match status" value="1"/>
</dbReference>
<evidence type="ECO:0000313" key="9">
    <source>
        <dbReference type="Proteomes" id="UP000290244"/>
    </source>
</evidence>
<evidence type="ECO:0000256" key="7">
    <source>
        <dbReference type="PIRSR" id="PIRSR005902-1"/>
    </source>
</evidence>
<keyword evidence="4 8" id="KW-0378">Hydrolase</keyword>
<reference evidence="8 9" key="1">
    <citation type="submission" date="2018-12" db="EMBL/GenBank/DDBJ databases">
        <title>Complete genome of Litorilituus sediminis.</title>
        <authorList>
            <person name="Liu A."/>
            <person name="Rong J."/>
        </authorList>
    </citation>
    <scope>NUCLEOTIDE SEQUENCE [LARGE SCALE GENOMIC DNA]</scope>
    <source>
        <strain evidence="8 9">JCM 17549</strain>
    </source>
</reference>
<dbReference type="Gene3D" id="3.20.20.140">
    <property type="entry name" value="Metal-dependent hydrolases"/>
    <property type="match status" value="1"/>
</dbReference>